<keyword evidence="4" id="KW-1185">Reference proteome</keyword>
<evidence type="ECO:0000256" key="1">
    <source>
        <dbReference type="SAM" id="MobiDB-lite"/>
    </source>
</evidence>
<organism evidence="3 4">
    <name type="scientific">Gymnopus androsaceus JB14</name>
    <dbReference type="NCBI Taxonomy" id="1447944"/>
    <lineage>
        <taxon>Eukaryota</taxon>
        <taxon>Fungi</taxon>
        <taxon>Dikarya</taxon>
        <taxon>Basidiomycota</taxon>
        <taxon>Agaricomycotina</taxon>
        <taxon>Agaricomycetes</taxon>
        <taxon>Agaricomycetidae</taxon>
        <taxon>Agaricales</taxon>
        <taxon>Marasmiineae</taxon>
        <taxon>Omphalotaceae</taxon>
        <taxon>Gymnopus</taxon>
    </lineage>
</organism>
<feature type="transmembrane region" description="Helical" evidence="2">
    <location>
        <begin position="34"/>
        <end position="53"/>
    </location>
</feature>
<keyword evidence="2" id="KW-0472">Membrane</keyword>
<gene>
    <name evidence="3" type="ORF">BT96DRAFT_1060674</name>
</gene>
<accession>A0A6A4I594</accession>
<dbReference type="OrthoDB" id="2213137at2759"/>
<evidence type="ECO:0000256" key="2">
    <source>
        <dbReference type="SAM" id="Phobius"/>
    </source>
</evidence>
<protein>
    <recommendedName>
        <fullName evidence="5">MFS general substrate transporter</fullName>
    </recommendedName>
</protein>
<dbReference type="EMBL" id="ML769406">
    <property type="protein sequence ID" value="KAE9405889.1"/>
    <property type="molecule type" value="Genomic_DNA"/>
</dbReference>
<dbReference type="Proteomes" id="UP000799118">
    <property type="component" value="Unassembled WGS sequence"/>
</dbReference>
<keyword evidence="2" id="KW-0812">Transmembrane</keyword>
<proteinExistence type="predicted"/>
<evidence type="ECO:0008006" key="5">
    <source>
        <dbReference type="Google" id="ProtNLM"/>
    </source>
</evidence>
<feature type="region of interest" description="Disordered" evidence="1">
    <location>
        <begin position="93"/>
        <end position="112"/>
    </location>
</feature>
<keyword evidence="2" id="KW-1133">Transmembrane helix</keyword>
<evidence type="ECO:0000313" key="3">
    <source>
        <dbReference type="EMBL" id="KAE9405889.1"/>
    </source>
</evidence>
<evidence type="ECO:0000313" key="4">
    <source>
        <dbReference type="Proteomes" id="UP000799118"/>
    </source>
</evidence>
<sequence length="112" mass="12139">MFFCSFFIGGILQMVFWTVAQSYAAIIAFSALNGLIGSWFLSLLPVVCTKMFGVEGLATITGFIILANAPGQFVGLVIGATIPFVFWKQLDCNSGSTQGREGSVDNDWTKRN</sequence>
<name>A0A6A4I594_9AGAR</name>
<feature type="transmembrane region" description="Helical" evidence="2">
    <location>
        <begin position="65"/>
        <end position="87"/>
    </location>
</feature>
<reference evidence="3" key="1">
    <citation type="journal article" date="2019" name="Environ. Microbiol.">
        <title>Fungal ecological strategies reflected in gene transcription - a case study of two litter decomposers.</title>
        <authorList>
            <person name="Barbi F."/>
            <person name="Kohler A."/>
            <person name="Barry K."/>
            <person name="Baskaran P."/>
            <person name="Daum C."/>
            <person name="Fauchery L."/>
            <person name="Ihrmark K."/>
            <person name="Kuo A."/>
            <person name="LaButti K."/>
            <person name="Lipzen A."/>
            <person name="Morin E."/>
            <person name="Grigoriev I.V."/>
            <person name="Henrissat B."/>
            <person name="Lindahl B."/>
            <person name="Martin F."/>
        </authorList>
    </citation>
    <scope>NUCLEOTIDE SEQUENCE</scope>
    <source>
        <strain evidence="3">JB14</strain>
    </source>
</reference>
<dbReference type="AlphaFoldDB" id="A0A6A4I594"/>